<dbReference type="Gramene" id="mRNA:HanXRQr2_Chr02g0068821">
    <property type="protein sequence ID" value="mRNA:HanXRQr2_Chr02g0068821"/>
    <property type="gene ID" value="HanXRQr2_Chr02g0068821"/>
</dbReference>
<evidence type="ECO:0000313" key="2">
    <source>
        <dbReference type="Proteomes" id="UP000215914"/>
    </source>
</evidence>
<name>A0A9K3JPB0_HELAN</name>
<accession>A0A9K3JPB0</accession>
<dbReference type="Proteomes" id="UP000215914">
    <property type="component" value="Unassembled WGS sequence"/>
</dbReference>
<protein>
    <submittedName>
        <fullName evidence="1">Uncharacterized protein</fullName>
    </submittedName>
</protein>
<organism evidence="1 2">
    <name type="scientific">Helianthus annuus</name>
    <name type="common">Common sunflower</name>
    <dbReference type="NCBI Taxonomy" id="4232"/>
    <lineage>
        <taxon>Eukaryota</taxon>
        <taxon>Viridiplantae</taxon>
        <taxon>Streptophyta</taxon>
        <taxon>Embryophyta</taxon>
        <taxon>Tracheophyta</taxon>
        <taxon>Spermatophyta</taxon>
        <taxon>Magnoliopsida</taxon>
        <taxon>eudicotyledons</taxon>
        <taxon>Gunneridae</taxon>
        <taxon>Pentapetalae</taxon>
        <taxon>asterids</taxon>
        <taxon>campanulids</taxon>
        <taxon>Asterales</taxon>
        <taxon>Asteraceae</taxon>
        <taxon>Asteroideae</taxon>
        <taxon>Heliantheae alliance</taxon>
        <taxon>Heliantheae</taxon>
        <taxon>Helianthus</taxon>
    </lineage>
</organism>
<gene>
    <name evidence="1" type="ORF">HanXRQr2_Chr02g0068821</name>
</gene>
<dbReference type="AlphaFoldDB" id="A0A9K3JPB0"/>
<dbReference type="EMBL" id="MNCJ02000317">
    <property type="protein sequence ID" value="KAF5818672.1"/>
    <property type="molecule type" value="Genomic_DNA"/>
</dbReference>
<reference evidence="1" key="2">
    <citation type="submission" date="2020-06" db="EMBL/GenBank/DDBJ databases">
        <title>Helianthus annuus Genome sequencing and assembly Release 2.</title>
        <authorList>
            <person name="Gouzy J."/>
            <person name="Langlade N."/>
            <person name="Munos S."/>
        </authorList>
    </citation>
    <scope>NUCLEOTIDE SEQUENCE</scope>
    <source>
        <tissue evidence="1">Leaves</tissue>
    </source>
</reference>
<keyword evidence="2" id="KW-1185">Reference proteome</keyword>
<reference evidence="1" key="1">
    <citation type="journal article" date="2017" name="Nature">
        <title>The sunflower genome provides insights into oil metabolism, flowering and Asterid evolution.</title>
        <authorList>
            <person name="Badouin H."/>
            <person name="Gouzy J."/>
            <person name="Grassa C.J."/>
            <person name="Murat F."/>
            <person name="Staton S.E."/>
            <person name="Cottret L."/>
            <person name="Lelandais-Briere C."/>
            <person name="Owens G.L."/>
            <person name="Carrere S."/>
            <person name="Mayjonade B."/>
            <person name="Legrand L."/>
            <person name="Gill N."/>
            <person name="Kane N.C."/>
            <person name="Bowers J.E."/>
            <person name="Hubner S."/>
            <person name="Bellec A."/>
            <person name="Berard A."/>
            <person name="Berges H."/>
            <person name="Blanchet N."/>
            <person name="Boniface M.C."/>
            <person name="Brunel D."/>
            <person name="Catrice O."/>
            <person name="Chaidir N."/>
            <person name="Claudel C."/>
            <person name="Donnadieu C."/>
            <person name="Faraut T."/>
            <person name="Fievet G."/>
            <person name="Helmstetter N."/>
            <person name="King M."/>
            <person name="Knapp S.J."/>
            <person name="Lai Z."/>
            <person name="Le Paslier M.C."/>
            <person name="Lippi Y."/>
            <person name="Lorenzon L."/>
            <person name="Mandel J.R."/>
            <person name="Marage G."/>
            <person name="Marchand G."/>
            <person name="Marquand E."/>
            <person name="Bret-Mestries E."/>
            <person name="Morien E."/>
            <person name="Nambeesan S."/>
            <person name="Nguyen T."/>
            <person name="Pegot-Espagnet P."/>
            <person name="Pouilly N."/>
            <person name="Raftis F."/>
            <person name="Sallet E."/>
            <person name="Schiex T."/>
            <person name="Thomas J."/>
            <person name="Vandecasteele C."/>
            <person name="Vares D."/>
            <person name="Vear F."/>
            <person name="Vautrin S."/>
            <person name="Crespi M."/>
            <person name="Mangin B."/>
            <person name="Burke J.M."/>
            <person name="Salse J."/>
            <person name="Munos S."/>
            <person name="Vincourt P."/>
            <person name="Rieseberg L.H."/>
            <person name="Langlade N.B."/>
        </authorList>
    </citation>
    <scope>NUCLEOTIDE SEQUENCE</scope>
    <source>
        <tissue evidence="1">Leaves</tissue>
    </source>
</reference>
<proteinExistence type="predicted"/>
<evidence type="ECO:0000313" key="1">
    <source>
        <dbReference type="EMBL" id="KAF5818672.1"/>
    </source>
</evidence>
<sequence>MGQAHWKDWAETYRRICFDMFRARRICFGVEGYPSWSFESFELHVILQGLG</sequence>
<comment type="caution">
    <text evidence="1">The sequence shown here is derived from an EMBL/GenBank/DDBJ whole genome shotgun (WGS) entry which is preliminary data.</text>
</comment>